<dbReference type="EMBL" id="BARS01005420">
    <property type="protein sequence ID" value="GAF73133.1"/>
    <property type="molecule type" value="Genomic_DNA"/>
</dbReference>
<proteinExistence type="predicted"/>
<gene>
    <name evidence="2" type="ORF">S01H1_10626</name>
</gene>
<evidence type="ECO:0000256" key="1">
    <source>
        <dbReference type="SAM" id="MobiDB-lite"/>
    </source>
</evidence>
<feature type="non-terminal residue" evidence="2">
    <location>
        <position position="1"/>
    </location>
</feature>
<comment type="caution">
    <text evidence="2">The sequence shown here is derived from an EMBL/GenBank/DDBJ whole genome shotgun (WGS) entry which is preliminary data.</text>
</comment>
<reference evidence="2" key="1">
    <citation type="journal article" date="2014" name="Front. Microbiol.">
        <title>High frequency of phylogenetically diverse reductive dehalogenase-homologous genes in deep subseafloor sedimentary metagenomes.</title>
        <authorList>
            <person name="Kawai M."/>
            <person name="Futagami T."/>
            <person name="Toyoda A."/>
            <person name="Takaki Y."/>
            <person name="Nishi S."/>
            <person name="Hori S."/>
            <person name="Arai W."/>
            <person name="Tsubouchi T."/>
            <person name="Morono Y."/>
            <person name="Uchiyama I."/>
            <person name="Ito T."/>
            <person name="Fujiyama A."/>
            <person name="Inagaki F."/>
            <person name="Takami H."/>
        </authorList>
    </citation>
    <scope>NUCLEOTIDE SEQUENCE</scope>
    <source>
        <strain evidence="2">Expedition CK06-06</strain>
    </source>
</reference>
<evidence type="ECO:0000313" key="2">
    <source>
        <dbReference type="EMBL" id="GAF73133.1"/>
    </source>
</evidence>
<accession>X0RWG4</accession>
<feature type="compositionally biased region" description="Basic and acidic residues" evidence="1">
    <location>
        <begin position="1"/>
        <end position="25"/>
    </location>
</feature>
<name>X0RWG4_9ZZZZ</name>
<sequence>TRSKEARENNHIDDTEDERRPDSPAHGKFHITKIPKMSS</sequence>
<protein>
    <submittedName>
        <fullName evidence="2">Uncharacterized protein</fullName>
    </submittedName>
</protein>
<dbReference type="AlphaFoldDB" id="X0RWG4"/>
<organism evidence="2">
    <name type="scientific">marine sediment metagenome</name>
    <dbReference type="NCBI Taxonomy" id="412755"/>
    <lineage>
        <taxon>unclassified sequences</taxon>
        <taxon>metagenomes</taxon>
        <taxon>ecological metagenomes</taxon>
    </lineage>
</organism>
<feature type="region of interest" description="Disordered" evidence="1">
    <location>
        <begin position="1"/>
        <end position="39"/>
    </location>
</feature>